<evidence type="ECO:0000313" key="1">
    <source>
        <dbReference type="EMBL" id="CAP08232.1"/>
    </source>
</evidence>
<protein>
    <submittedName>
        <fullName evidence="1">Uncharacterized protein</fullName>
    </submittedName>
</protein>
<sequence length="221" mass="26063">MPEGIHEIKLKKVIDIVITTLVNSSFWIEPKTERGNKYLNYWLDKNLLKNILNELLVNKRAAVYRDEHNNLLISDKEKPNSLLMECSSLRFSSTDQAKGILNIPIELLSSQKAREYTGLEVRTKLFRFHGMIQGLIRSFQRVISKDIEYLGISHEFVFYDKAYIDLLLSFLQNNIVFEKWIEEEIIILNKAYAANLIKKEEYEKRILKYTRSEINHANHTR</sequence>
<keyword evidence="1" id="KW-0614">Plasmid</keyword>
<dbReference type="AlphaFoldDB" id="A0A916NWC8"/>
<geneLocation type="plasmid" evidence="1">
    <name>pGS18</name>
</geneLocation>
<accession>A0A916NWC8</accession>
<organism evidence="1">
    <name type="scientific">Geobacillus stearothermophilus</name>
    <name type="common">Bacillus stearothermophilus</name>
    <dbReference type="NCBI Taxonomy" id="1422"/>
    <lineage>
        <taxon>Bacteria</taxon>
        <taxon>Bacillati</taxon>
        <taxon>Bacillota</taxon>
        <taxon>Bacilli</taxon>
        <taxon>Bacillales</taxon>
        <taxon>Anoxybacillaceae</taxon>
        <taxon>Geobacillus</taxon>
    </lineage>
</organism>
<reference evidence="1" key="1">
    <citation type="journal article" date="2007" name="Ann. Microbiol.">
        <title>Identification and in silico characterization of putative conjugative transfer genes on Geobacillus stearothermophilus plasmids.</title>
        <authorList>
            <person name="Stuknyte M."/>
            <person name="Guglielmetti S."/>
            <person name="Ricci G."/>
            <person name="Mora D."/>
            <person name="Kuisiene N."/>
            <person name="Parini C."/>
            <person name="Citavicius D."/>
        </authorList>
    </citation>
    <scope>NUCLEOTIDE SEQUENCE [LARGE SCALE GENOMIC DNA]</scope>
    <source>
        <strain evidence="1">18</strain>
        <plasmid evidence="1">pGS18</plasmid>
    </source>
</reference>
<reference evidence="1" key="2">
    <citation type="journal article" date="2008" name="Extremophiles">
        <title>Complete nucleotide sequence of pGS18, a 62.8-kb plasmid from Geobacillus stearothermophilus strain 18.</title>
        <authorList>
            <person name="Stuknyte M."/>
            <person name="Guglielmetti S."/>
            <person name="Mora D."/>
            <person name="Kuisiene N."/>
            <person name="Parini C."/>
            <person name="Citavicius D."/>
        </authorList>
    </citation>
    <scope>NUCLEOTIDE SEQUENCE [LARGE SCALE GENOMIC DNA]</scope>
    <source>
        <strain evidence="1">18</strain>
    </source>
</reference>
<proteinExistence type="predicted"/>
<gene>
    <name evidence="1" type="ORF">pGS18_ORF21</name>
</gene>
<dbReference type="RefSeq" id="WP_012301092.1">
    <property type="nucleotide sequence ID" value="NC_010420.1"/>
</dbReference>
<name>A0A916NWC8_GEOSE</name>
<dbReference type="EMBL" id="AM886060">
    <property type="protein sequence ID" value="CAP08232.1"/>
    <property type="molecule type" value="Genomic_DNA"/>
</dbReference>